<evidence type="ECO:0000313" key="1">
    <source>
        <dbReference type="EMBL" id="JAH00120.1"/>
    </source>
</evidence>
<name>A0A0E9P7U5_ANGAN</name>
<accession>A0A0E9P7U5</accession>
<reference evidence="1" key="2">
    <citation type="journal article" date="2015" name="Fish Shellfish Immunol.">
        <title>Early steps in the European eel (Anguilla anguilla)-Vibrio vulnificus interaction in the gills: Role of the RtxA13 toxin.</title>
        <authorList>
            <person name="Callol A."/>
            <person name="Pajuelo D."/>
            <person name="Ebbesson L."/>
            <person name="Teles M."/>
            <person name="MacKenzie S."/>
            <person name="Amaro C."/>
        </authorList>
    </citation>
    <scope>NUCLEOTIDE SEQUENCE</scope>
</reference>
<proteinExistence type="predicted"/>
<dbReference type="EMBL" id="GBXM01108457">
    <property type="protein sequence ID" value="JAH00120.1"/>
    <property type="molecule type" value="Transcribed_RNA"/>
</dbReference>
<sequence>MLKTPLTPENQLISNARFMQLEEGWGSKDSYLD</sequence>
<reference evidence="1" key="1">
    <citation type="submission" date="2014-11" db="EMBL/GenBank/DDBJ databases">
        <authorList>
            <person name="Amaro Gonzalez C."/>
        </authorList>
    </citation>
    <scope>NUCLEOTIDE SEQUENCE</scope>
</reference>
<protein>
    <submittedName>
        <fullName evidence="1">Uncharacterized protein</fullName>
    </submittedName>
</protein>
<organism evidence="1">
    <name type="scientific">Anguilla anguilla</name>
    <name type="common">European freshwater eel</name>
    <name type="synonym">Muraena anguilla</name>
    <dbReference type="NCBI Taxonomy" id="7936"/>
    <lineage>
        <taxon>Eukaryota</taxon>
        <taxon>Metazoa</taxon>
        <taxon>Chordata</taxon>
        <taxon>Craniata</taxon>
        <taxon>Vertebrata</taxon>
        <taxon>Euteleostomi</taxon>
        <taxon>Actinopterygii</taxon>
        <taxon>Neopterygii</taxon>
        <taxon>Teleostei</taxon>
        <taxon>Anguilliformes</taxon>
        <taxon>Anguillidae</taxon>
        <taxon>Anguilla</taxon>
    </lineage>
</organism>
<dbReference type="AlphaFoldDB" id="A0A0E9P7U5"/>